<gene>
    <name evidence="2" type="ORF">OE88DRAFT_1648932</name>
</gene>
<proteinExistence type="predicted"/>
<dbReference type="Gene3D" id="3.80.10.10">
    <property type="entry name" value="Ribonuclease Inhibitor"/>
    <property type="match status" value="1"/>
</dbReference>
<protein>
    <recommendedName>
        <fullName evidence="4">RNI-like protein</fullName>
    </recommendedName>
</protein>
<evidence type="ECO:0000313" key="3">
    <source>
        <dbReference type="Proteomes" id="UP000305948"/>
    </source>
</evidence>
<dbReference type="SUPFAM" id="SSF52058">
    <property type="entry name" value="L domain-like"/>
    <property type="match status" value="1"/>
</dbReference>
<reference evidence="2 3" key="1">
    <citation type="journal article" date="2019" name="Nat. Ecol. Evol.">
        <title>Megaphylogeny resolves global patterns of mushroom evolution.</title>
        <authorList>
            <person name="Varga T."/>
            <person name="Krizsan K."/>
            <person name="Foldi C."/>
            <person name="Dima B."/>
            <person name="Sanchez-Garcia M."/>
            <person name="Sanchez-Ramirez S."/>
            <person name="Szollosi G.J."/>
            <person name="Szarkandi J.G."/>
            <person name="Papp V."/>
            <person name="Albert L."/>
            <person name="Andreopoulos W."/>
            <person name="Angelini C."/>
            <person name="Antonin V."/>
            <person name="Barry K.W."/>
            <person name="Bougher N.L."/>
            <person name="Buchanan P."/>
            <person name="Buyck B."/>
            <person name="Bense V."/>
            <person name="Catcheside P."/>
            <person name="Chovatia M."/>
            <person name="Cooper J."/>
            <person name="Damon W."/>
            <person name="Desjardin D."/>
            <person name="Finy P."/>
            <person name="Geml J."/>
            <person name="Haridas S."/>
            <person name="Hughes K."/>
            <person name="Justo A."/>
            <person name="Karasinski D."/>
            <person name="Kautmanova I."/>
            <person name="Kiss B."/>
            <person name="Kocsube S."/>
            <person name="Kotiranta H."/>
            <person name="LaButti K.M."/>
            <person name="Lechner B.E."/>
            <person name="Liimatainen K."/>
            <person name="Lipzen A."/>
            <person name="Lukacs Z."/>
            <person name="Mihaltcheva S."/>
            <person name="Morgado L.N."/>
            <person name="Niskanen T."/>
            <person name="Noordeloos M.E."/>
            <person name="Ohm R.A."/>
            <person name="Ortiz-Santana B."/>
            <person name="Ovrebo C."/>
            <person name="Racz N."/>
            <person name="Riley R."/>
            <person name="Savchenko A."/>
            <person name="Shiryaev A."/>
            <person name="Soop K."/>
            <person name="Spirin V."/>
            <person name="Szebenyi C."/>
            <person name="Tomsovsky M."/>
            <person name="Tulloss R.E."/>
            <person name="Uehling J."/>
            <person name="Grigoriev I.V."/>
            <person name="Vagvolgyi C."/>
            <person name="Papp T."/>
            <person name="Martin F.M."/>
            <person name="Miettinen O."/>
            <person name="Hibbett D.S."/>
            <person name="Nagy L.G."/>
        </authorList>
    </citation>
    <scope>NUCLEOTIDE SEQUENCE [LARGE SCALE GENOMIC DNA]</scope>
    <source>
        <strain evidence="2 3">OMC1185</strain>
    </source>
</reference>
<keyword evidence="3" id="KW-1185">Reference proteome</keyword>
<feature type="region of interest" description="Disordered" evidence="1">
    <location>
        <begin position="132"/>
        <end position="199"/>
    </location>
</feature>
<evidence type="ECO:0008006" key="4">
    <source>
        <dbReference type="Google" id="ProtNLM"/>
    </source>
</evidence>
<accession>A0A5C3MMF4</accession>
<dbReference type="EMBL" id="ML213535">
    <property type="protein sequence ID" value="TFK45903.1"/>
    <property type="molecule type" value="Genomic_DNA"/>
</dbReference>
<feature type="compositionally biased region" description="Basic and acidic residues" evidence="1">
    <location>
        <begin position="160"/>
        <end position="178"/>
    </location>
</feature>
<dbReference type="InterPro" id="IPR032675">
    <property type="entry name" value="LRR_dom_sf"/>
</dbReference>
<feature type="compositionally biased region" description="Basic and acidic residues" evidence="1">
    <location>
        <begin position="61"/>
        <end position="88"/>
    </location>
</feature>
<feature type="compositionally biased region" description="Polar residues" evidence="1">
    <location>
        <begin position="1"/>
        <end position="14"/>
    </location>
</feature>
<name>A0A5C3MMF4_9AGAM</name>
<feature type="region of interest" description="Disordered" evidence="1">
    <location>
        <begin position="1"/>
        <end position="114"/>
    </location>
</feature>
<evidence type="ECO:0000256" key="1">
    <source>
        <dbReference type="SAM" id="MobiDB-lite"/>
    </source>
</evidence>
<dbReference type="Proteomes" id="UP000305948">
    <property type="component" value="Unassembled WGS sequence"/>
</dbReference>
<feature type="compositionally biased region" description="Basic and acidic residues" evidence="1">
    <location>
        <begin position="32"/>
        <end position="42"/>
    </location>
</feature>
<dbReference type="AlphaFoldDB" id="A0A5C3MMF4"/>
<organism evidence="2 3">
    <name type="scientific">Heliocybe sulcata</name>
    <dbReference type="NCBI Taxonomy" id="5364"/>
    <lineage>
        <taxon>Eukaryota</taxon>
        <taxon>Fungi</taxon>
        <taxon>Dikarya</taxon>
        <taxon>Basidiomycota</taxon>
        <taxon>Agaricomycotina</taxon>
        <taxon>Agaricomycetes</taxon>
        <taxon>Gloeophyllales</taxon>
        <taxon>Gloeophyllaceae</taxon>
        <taxon>Heliocybe</taxon>
    </lineage>
</organism>
<evidence type="ECO:0000313" key="2">
    <source>
        <dbReference type="EMBL" id="TFK45903.1"/>
    </source>
</evidence>
<dbReference type="STRING" id="5364.A0A5C3MMF4"/>
<sequence length="711" mass="78023">MSSSVINKSPTKASGSAPPDERTQSMLCTEKLTMEKDAKSKISDVTTGNLENGIDAGEGLKSVKETDGKIADKKDGRAMVSEKSHDVPQEGPSLKSEVGRDIEGDGNSAGTALEKVAPLLDCDLARGMDEARQDGKEGNMKQIPSALNTDIIFGSAGGTESRKRSREDDKNHGDEFGVKRSRQGPPAMDHINEESDSQPEVIHCACHKFHPESSHAGVSVSHIHSDSPPQDLQIQSTISLQDLDAAKALLQPTESTDGREETSDHLLSLEGALTWIDPASSQRLELIEEAAPRLRSLALSISNEFLSALTVTSGERLLQLEEFHLDNVFTDSTPAPDEAELFSCFKMEHLTVLSIHNFSLSSIHPLLSSTVRNLCVSGDPKTFSNVEILGMLSSIPHLRCLRFEGYIRADDHEVGPEDQVVLGDLEELYLTMTAVHKNTIRWITAVDAPALRWVELVIPQPWSKCYGENRTGMVLDVMKPIVLQVTDNNIAKVAWFDALSDYHLQLQLMNGCPSTRIQGNRFGHRLSSVEELQITGKAYASKALDEWSDMFNLMTGVQRLLLHGQAVKAMPYGISRGSVHDHDTYFPHLESIVLESIPFSWAPHSSRETFKMSLLSSLEDHSEAMKLNELTISESDGIGREDIEVFGDVVNKVIWIQDGEGKELDGKKVIKEGVHNTAVPSMTYGCSRVKGPMITALWVIDVDESNLASAI</sequence>